<evidence type="ECO:0000313" key="2">
    <source>
        <dbReference type="EMBL" id="OZC05059.1"/>
    </source>
</evidence>
<feature type="region of interest" description="Disordered" evidence="1">
    <location>
        <begin position="39"/>
        <end position="70"/>
    </location>
</feature>
<gene>
    <name evidence="2" type="ORF">X798_07996</name>
</gene>
<evidence type="ECO:0000256" key="1">
    <source>
        <dbReference type="SAM" id="MobiDB-lite"/>
    </source>
</evidence>
<dbReference type="AlphaFoldDB" id="A0A238BHW8"/>
<name>A0A238BHW8_9BILA</name>
<dbReference type="Proteomes" id="UP000242913">
    <property type="component" value="Unassembled WGS sequence"/>
</dbReference>
<protein>
    <submittedName>
        <fullName evidence="2">Uncharacterized protein</fullName>
    </submittedName>
</protein>
<accession>A0A238BHW8</accession>
<reference evidence="2 3" key="1">
    <citation type="submission" date="2015-12" db="EMBL/GenBank/DDBJ databases">
        <title>Draft genome of the nematode, Onchocerca flexuosa.</title>
        <authorList>
            <person name="Mitreva M."/>
        </authorList>
    </citation>
    <scope>NUCLEOTIDE SEQUENCE [LARGE SCALE GENOMIC DNA]</scope>
    <source>
        <strain evidence="2">Red Deer</strain>
    </source>
</reference>
<dbReference type="OrthoDB" id="5822464at2759"/>
<keyword evidence="3" id="KW-1185">Reference proteome</keyword>
<organism evidence="2 3">
    <name type="scientific">Onchocerca flexuosa</name>
    <dbReference type="NCBI Taxonomy" id="387005"/>
    <lineage>
        <taxon>Eukaryota</taxon>
        <taxon>Metazoa</taxon>
        <taxon>Ecdysozoa</taxon>
        <taxon>Nematoda</taxon>
        <taxon>Chromadorea</taxon>
        <taxon>Rhabditida</taxon>
        <taxon>Spirurina</taxon>
        <taxon>Spiruromorpha</taxon>
        <taxon>Filarioidea</taxon>
        <taxon>Onchocercidae</taxon>
        <taxon>Onchocerca</taxon>
    </lineage>
</organism>
<evidence type="ECO:0000313" key="3">
    <source>
        <dbReference type="Proteomes" id="UP000242913"/>
    </source>
</evidence>
<sequence>MTLWMINNMYKNNSSVSVKSLQSLDDDDFRNLLNTAAKPQYGSLQRKRKNSQKTTEYSSRRLSDAGENSGLSAEADNLLAQFRHEAELNQRNADIGLFFIELFMILKKRKKKKEKKANIY</sequence>
<dbReference type="EMBL" id="KZ271546">
    <property type="protein sequence ID" value="OZC05059.1"/>
    <property type="molecule type" value="Genomic_DNA"/>
</dbReference>
<proteinExistence type="predicted"/>